<proteinExistence type="predicted"/>
<sequence>DKIGLINICRNIFLAFNDEDDDDKEENFDSLFRKQDQFRRCKISRNEQR</sequence>
<reference evidence="1" key="1">
    <citation type="submission" date="2012-04" db="EMBL/GenBank/DDBJ databases">
        <title>The Genome Sequence of Loa loa.</title>
        <authorList>
            <consortium name="The Broad Institute Genome Sequencing Platform"/>
            <consortium name="Broad Institute Genome Sequencing Center for Infectious Disease"/>
            <person name="Nutman T.B."/>
            <person name="Fink D.L."/>
            <person name="Russ C."/>
            <person name="Young S."/>
            <person name="Zeng Q."/>
            <person name="Gargeya S."/>
            <person name="Alvarado L."/>
            <person name="Berlin A."/>
            <person name="Chapman S.B."/>
            <person name="Chen Z."/>
            <person name="Freedman E."/>
            <person name="Gellesch M."/>
            <person name="Goldberg J."/>
            <person name="Griggs A."/>
            <person name="Gujja S."/>
            <person name="Heilman E.R."/>
            <person name="Heiman D."/>
            <person name="Howarth C."/>
            <person name="Mehta T."/>
            <person name="Neiman D."/>
            <person name="Pearson M."/>
            <person name="Roberts A."/>
            <person name="Saif S."/>
            <person name="Shea T."/>
            <person name="Shenoy N."/>
            <person name="Sisk P."/>
            <person name="Stolte C."/>
            <person name="Sykes S."/>
            <person name="White J."/>
            <person name="Yandava C."/>
            <person name="Haas B."/>
            <person name="Henn M.R."/>
            <person name="Nusbaum C."/>
            <person name="Birren B."/>
        </authorList>
    </citation>
    <scope>NUCLEOTIDE SEQUENCE [LARGE SCALE GENOMIC DNA]</scope>
</reference>
<organism evidence="1">
    <name type="scientific">Loa loa</name>
    <name type="common">Eye worm</name>
    <name type="synonym">Filaria loa</name>
    <dbReference type="NCBI Taxonomy" id="7209"/>
    <lineage>
        <taxon>Eukaryota</taxon>
        <taxon>Metazoa</taxon>
        <taxon>Ecdysozoa</taxon>
        <taxon>Nematoda</taxon>
        <taxon>Chromadorea</taxon>
        <taxon>Rhabditida</taxon>
        <taxon>Spirurina</taxon>
        <taxon>Spiruromorpha</taxon>
        <taxon>Filarioidea</taxon>
        <taxon>Onchocercidae</taxon>
        <taxon>Loa</taxon>
    </lineage>
</organism>
<name>A0A1S0TEQ1_LOALO</name>
<dbReference type="AlphaFoldDB" id="A0A1S0TEQ1"/>
<dbReference type="RefSeq" id="XP_003151470.1">
    <property type="nucleotide sequence ID" value="XM_003151422.1"/>
</dbReference>
<dbReference type="KEGG" id="loa:LOAG_15934"/>
<dbReference type="EMBL" id="JH715297">
    <property type="protein sequence ID" value="EFO12599.1"/>
    <property type="molecule type" value="Genomic_DNA"/>
</dbReference>
<feature type="non-terminal residue" evidence="1">
    <location>
        <position position="1"/>
    </location>
</feature>
<dbReference type="GeneID" id="9953429"/>
<dbReference type="InParanoid" id="A0A1S0TEQ1"/>
<protein>
    <submittedName>
        <fullName evidence="1">Uncharacterized protein</fullName>
    </submittedName>
</protein>
<dbReference type="CTD" id="9953429"/>
<accession>A0A1S0TEQ1</accession>
<gene>
    <name evidence="1" type="ORF">LOAG_15934</name>
</gene>
<evidence type="ECO:0000313" key="1">
    <source>
        <dbReference type="EMBL" id="EFO12599.1"/>
    </source>
</evidence>